<feature type="non-terminal residue" evidence="7">
    <location>
        <position position="1186"/>
    </location>
</feature>
<dbReference type="SMART" id="SM00409">
    <property type="entry name" value="IG"/>
    <property type="match status" value="2"/>
</dbReference>
<feature type="domain" description="PCI" evidence="5">
    <location>
        <begin position="1022"/>
        <end position="1186"/>
    </location>
</feature>
<dbReference type="PANTHER" id="PTHR12436">
    <property type="entry name" value="80 KDA MCM3-ASSOCIATED PROTEIN"/>
    <property type="match status" value="1"/>
</dbReference>
<feature type="compositionally biased region" description="Low complexity" evidence="3">
    <location>
        <begin position="817"/>
        <end position="828"/>
    </location>
</feature>
<feature type="compositionally biased region" description="Low complexity" evidence="3">
    <location>
        <begin position="766"/>
        <end position="775"/>
    </location>
</feature>
<feature type="non-terminal residue" evidence="7">
    <location>
        <position position="1"/>
    </location>
</feature>
<proteinExistence type="predicted"/>
<protein>
    <submittedName>
        <fullName evidence="7">LENG8 protein</fullName>
    </submittedName>
</protein>
<keyword evidence="4" id="KW-0472">Membrane</keyword>
<dbReference type="InterPro" id="IPR005062">
    <property type="entry name" value="SAC3/GANP/THP3_conserved"/>
</dbReference>
<dbReference type="SMART" id="SM00408">
    <property type="entry name" value="IGc2"/>
    <property type="match status" value="1"/>
</dbReference>
<sequence>MVISGNRTTSPGDSLHISCQSSRGTDPIHYQLYFRNQQNNDIQLTEDSGPISYKLNITGEVQTGSYWCRANNSEEDEPALSNEINIMVIVPVSGASLMSNLSGTGVSKGSSIFLTCTLSAGTEPRFIWFHNDHELPSIDPAKTYALSEKGSYLTIYSVSERHEGDYYCVAVNGVGDSKTYTSSSSIVQLKIAHSSPVALIITAILITFLLVICIAFLAIRYRSYCSQWRKYVEKPKVNRQNSRLPAVPTAPPMDEWREQNNLVPAASSDDRFPIDNRPRDERLVYSMVDIKKTTGANRNESKGRTGSANADSVEYYVTYAMVNLKGSIKKNVHASEEEEGGTDDEVERQEERKMLEHVRENVYCNSENLSQQYSGGSSGSETPVHENPEWEKARQALASISKNTNTSAKNVAVGQGQSQTQYASGYSQQGQYAVSGTYGSQATPTTPTGQPPLPPMDESFQSQSQPTTPTTPQPATPNQHPGSVGQNDLSQHHSQNALGQLSYHSSQPGSVQYQSYQNSAAGSQQGYQNTGTGSHEYSNSNQGSGPGNSGQHHNYQNSNSASQNSNQHLAYNQNSNSGYQNSGGNQQFLHQQQSSFSDVSSKKNKGGQQLWHRMKQAPGAGGVKFNIQKRPYVLTNQSFASSEQNNAMASSPSQNNVTTAKPEDWPQAMKEYVQRCFTACESEEDKDRTEKVLKEVLQGRLQDGSAYTIDWSREPLPELKKNRWETVSHRVSESISQTSGRLGSTASGGLSGRVAMTGRTRGGGSSTNSSHSSFSPHKLGHYRNVFTKDQSTSSSSSRSRSRSSSPHRRQHHRRSDSGSPSDSSLSSDARPLVRRNQKGDRGRGGRGRGGRGNRGRRNADDSGTAQKRGRRKGGCAGLDFEDPEREFKKQNRAARFQTGPSGKKLRTEPLVLQINSFDNHSSMTCGDGLDWEDFKIVGTSQEITKHYLRLTCAPDPSTVRPVAVLKKSLLAVKTHWKTNQDYAFACEQMKSIRQDLTVQGIRTEFTVEVYETHARIALEKGDHEEFNQCQTQLKALYGESLSGNVGEFTAYRILYYIFTKNSGDITTELAYLTREMKTDPCVSHALALRTAWALGNYHKFFCLYRTAPRMGAYLIDKFVERERKLALKAIIKAFRPAVPIEYIQSELAFQTQEDCLAFLNGLSISYLGNDPSKIDCKLSVSVLANF</sequence>
<dbReference type="EMBL" id="JAAWVN010002369">
    <property type="protein sequence ID" value="MBN3289405.1"/>
    <property type="molecule type" value="Genomic_DNA"/>
</dbReference>
<feature type="compositionally biased region" description="Polar residues" evidence="3">
    <location>
        <begin position="480"/>
        <end position="537"/>
    </location>
</feature>
<feature type="compositionally biased region" description="Basic residues" evidence="3">
    <location>
        <begin position="799"/>
        <end position="814"/>
    </location>
</feature>
<feature type="compositionally biased region" description="Basic residues" evidence="3">
    <location>
        <begin position="844"/>
        <end position="856"/>
    </location>
</feature>
<feature type="domain" description="Ig-like" evidence="6">
    <location>
        <begin position="91"/>
        <end position="187"/>
    </location>
</feature>
<keyword evidence="4" id="KW-1133">Transmembrane helix</keyword>
<dbReference type="InterPro" id="IPR040878">
    <property type="entry name" value="IL-40-like_Ig"/>
</dbReference>
<feature type="compositionally biased region" description="Low complexity" evidence="3">
    <location>
        <begin position="538"/>
        <end position="597"/>
    </location>
</feature>
<evidence type="ECO:0000256" key="2">
    <source>
        <dbReference type="ARBA" id="ARBA00023180"/>
    </source>
</evidence>
<dbReference type="InterPro" id="IPR003599">
    <property type="entry name" value="Ig_sub"/>
</dbReference>
<dbReference type="InterPro" id="IPR036179">
    <property type="entry name" value="Ig-like_dom_sf"/>
</dbReference>
<dbReference type="SUPFAM" id="SSF48726">
    <property type="entry name" value="Immunoglobulin"/>
    <property type="match status" value="2"/>
</dbReference>
<keyword evidence="4" id="KW-0812">Transmembrane</keyword>
<keyword evidence="8" id="KW-1185">Reference proteome</keyword>
<keyword evidence="1" id="KW-0732">Signal</keyword>
<evidence type="ECO:0000313" key="8">
    <source>
        <dbReference type="Proteomes" id="UP001166052"/>
    </source>
</evidence>
<accession>A0ABS2YSC9</accession>
<dbReference type="InterPro" id="IPR045107">
    <property type="entry name" value="SAC3/GANP/THP3"/>
</dbReference>
<dbReference type="Gene3D" id="1.25.40.990">
    <property type="match status" value="1"/>
</dbReference>
<name>A0ABS2YSC9_POLSE</name>
<feature type="region of interest" description="Disordered" evidence="3">
    <location>
        <begin position="731"/>
        <end position="904"/>
    </location>
</feature>
<feature type="compositionally biased region" description="Polar residues" evidence="3">
    <location>
        <begin position="733"/>
        <end position="748"/>
    </location>
</feature>
<dbReference type="Gene3D" id="2.60.40.10">
    <property type="entry name" value="Immunoglobulins"/>
    <property type="match status" value="2"/>
</dbReference>
<dbReference type="InterPro" id="IPR013783">
    <property type="entry name" value="Ig-like_fold"/>
</dbReference>
<evidence type="ECO:0000313" key="7">
    <source>
        <dbReference type="EMBL" id="MBN3289405.1"/>
    </source>
</evidence>
<gene>
    <name evidence="7" type="primary">Leng8</name>
    <name evidence="7" type="ORF">GTO92_0006585</name>
</gene>
<organism evidence="7 8">
    <name type="scientific">Polypterus senegalus</name>
    <name type="common">Senegal bichir</name>
    <dbReference type="NCBI Taxonomy" id="55291"/>
    <lineage>
        <taxon>Eukaryota</taxon>
        <taxon>Metazoa</taxon>
        <taxon>Chordata</taxon>
        <taxon>Craniata</taxon>
        <taxon>Vertebrata</taxon>
        <taxon>Euteleostomi</taxon>
        <taxon>Actinopterygii</taxon>
        <taxon>Polypteriformes</taxon>
        <taxon>Polypteridae</taxon>
        <taxon>Polypterus</taxon>
    </lineage>
</organism>
<dbReference type="InterPro" id="IPR000717">
    <property type="entry name" value="PCI_dom"/>
</dbReference>
<dbReference type="CDD" id="cd00096">
    <property type="entry name" value="Ig"/>
    <property type="match status" value="1"/>
</dbReference>
<dbReference type="Pfam" id="PF13927">
    <property type="entry name" value="Ig_3"/>
    <property type="match status" value="1"/>
</dbReference>
<comment type="caution">
    <text evidence="7">The sequence shown here is derived from an EMBL/GenBank/DDBJ whole genome shotgun (WGS) entry which is preliminary data.</text>
</comment>
<keyword evidence="2" id="KW-0325">Glycoprotein</keyword>
<evidence type="ECO:0000259" key="5">
    <source>
        <dbReference type="PROSITE" id="PS50250"/>
    </source>
</evidence>
<dbReference type="Proteomes" id="UP001166052">
    <property type="component" value="Unassembled WGS sequence"/>
</dbReference>
<evidence type="ECO:0000256" key="3">
    <source>
        <dbReference type="SAM" id="MobiDB-lite"/>
    </source>
</evidence>
<dbReference type="InterPro" id="IPR007110">
    <property type="entry name" value="Ig-like_dom"/>
</dbReference>
<dbReference type="Pfam" id="PF17736">
    <property type="entry name" value="Ig_C17orf99"/>
    <property type="match status" value="1"/>
</dbReference>
<dbReference type="Pfam" id="PF03399">
    <property type="entry name" value="SAC3_GANP"/>
    <property type="match status" value="1"/>
</dbReference>
<feature type="region of interest" description="Disordered" evidence="3">
    <location>
        <begin position="362"/>
        <end position="386"/>
    </location>
</feature>
<dbReference type="PROSITE" id="PS50250">
    <property type="entry name" value="PCI"/>
    <property type="match status" value="1"/>
</dbReference>
<dbReference type="PANTHER" id="PTHR12436:SF4">
    <property type="entry name" value="LEUKOCYTE RECEPTOR CLUSTER MEMBER 8"/>
    <property type="match status" value="1"/>
</dbReference>
<feature type="region of interest" description="Disordered" evidence="3">
    <location>
        <begin position="1"/>
        <end position="22"/>
    </location>
</feature>
<feature type="transmembrane region" description="Helical" evidence="4">
    <location>
        <begin position="197"/>
        <end position="219"/>
    </location>
</feature>
<feature type="domain" description="Ig-like" evidence="6">
    <location>
        <begin position="1"/>
        <end position="81"/>
    </location>
</feature>
<dbReference type="PROSITE" id="PS50835">
    <property type="entry name" value="IG_LIKE"/>
    <property type="match status" value="2"/>
</dbReference>
<reference evidence="7" key="1">
    <citation type="journal article" date="2021" name="Cell">
        <title>Tracing the genetic footprints of vertebrate landing in non-teleost ray-finned fishes.</title>
        <authorList>
            <person name="Bi X."/>
            <person name="Wang K."/>
            <person name="Yang L."/>
            <person name="Pan H."/>
            <person name="Jiang H."/>
            <person name="Wei Q."/>
            <person name="Fang M."/>
            <person name="Yu H."/>
            <person name="Zhu C."/>
            <person name="Cai Y."/>
            <person name="He Y."/>
            <person name="Gan X."/>
            <person name="Zeng H."/>
            <person name="Yu D."/>
            <person name="Zhu Y."/>
            <person name="Jiang H."/>
            <person name="Qiu Q."/>
            <person name="Yang H."/>
            <person name="Zhang Y.E."/>
            <person name="Wang W."/>
            <person name="Zhu M."/>
            <person name="He S."/>
            <person name="Zhang G."/>
        </authorList>
    </citation>
    <scope>NUCLEOTIDE SEQUENCE</scope>
    <source>
        <strain evidence="7">Bchr_001</strain>
    </source>
</reference>
<dbReference type="InterPro" id="IPR003598">
    <property type="entry name" value="Ig_sub2"/>
</dbReference>
<evidence type="ECO:0000256" key="4">
    <source>
        <dbReference type="SAM" id="Phobius"/>
    </source>
</evidence>
<evidence type="ECO:0000259" key="6">
    <source>
        <dbReference type="PROSITE" id="PS50835"/>
    </source>
</evidence>
<feature type="region of interest" description="Disordered" evidence="3">
    <location>
        <begin position="436"/>
        <end position="609"/>
    </location>
</feature>
<feature type="compositionally biased region" description="Polar residues" evidence="3">
    <location>
        <begin position="363"/>
        <end position="373"/>
    </location>
</feature>
<evidence type="ECO:0000256" key="1">
    <source>
        <dbReference type="ARBA" id="ARBA00022729"/>
    </source>
</evidence>